<dbReference type="PANTHER" id="PTHR31476:SF2">
    <property type="entry name" value="UBIQUITIN CARBOXYL-TERMINAL HYDROLASE FAMILY PROTEIN"/>
    <property type="match status" value="1"/>
</dbReference>
<dbReference type="GO" id="GO:0003723">
    <property type="term" value="F:RNA binding"/>
    <property type="evidence" value="ECO:0007669"/>
    <property type="project" value="InterPro"/>
</dbReference>
<name>A0AAD3SBE9_NEPGR</name>
<sequence>MTIQKRTLVDHLTHFRKEFGLPNKLRGMLVRHPELFYVSLKGQRDSVFLVAAYDDDGALIELDEALRINDRLLDLVREGRRIRRERRKVRINNDIIISDCTNSIFHHEVEDFDEDYQIDDGFEHLFDGDDLDFETCVDYDEVEQDELLFVREEGNFWTAEATSA</sequence>
<proteinExistence type="predicted"/>
<protein>
    <recommendedName>
        <fullName evidence="1">PORR domain-containing protein</fullName>
    </recommendedName>
</protein>
<feature type="domain" description="PORR" evidence="1">
    <location>
        <begin position="1"/>
        <end position="81"/>
    </location>
</feature>
<gene>
    <name evidence="2" type="ORF">Nepgr_009918</name>
</gene>
<evidence type="ECO:0000313" key="2">
    <source>
        <dbReference type="EMBL" id="GMH08078.1"/>
    </source>
</evidence>
<evidence type="ECO:0000313" key="3">
    <source>
        <dbReference type="Proteomes" id="UP001279734"/>
    </source>
</evidence>
<dbReference type="PANTHER" id="PTHR31476">
    <property type="entry name" value="PROTEIN WHAT'S THIS FACTOR 1 HOMOLOG, CHLOROPLASTIC"/>
    <property type="match status" value="1"/>
</dbReference>
<dbReference type="Pfam" id="PF11955">
    <property type="entry name" value="PORR"/>
    <property type="match status" value="1"/>
</dbReference>
<dbReference type="Proteomes" id="UP001279734">
    <property type="component" value="Unassembled WGS sequence"/>
</dbReference>
<dbReference type="InterPro" id="IPR021099">
    <property type="entry name" value="PORR_domain"/>
</dbReference>
<accession>A0AAD3SBE9</accession>
<comment type="caution">
    <text evidence="2">The sequence shown here is derived from an EMBL/GenBank/DDBJ whole genome shotgun (WGS) entry which is preliminary data.</text>
</comment>
<reference evidence="2" key="1">
    <citation type="submission" date="2023-05" db="EMBL/GenBank/DDBJ databases">
        <title>Nepenthes gracilis genome sequencing.</title>
        <authorList>
            <person name="Fukushima K."/>
        </authorList>
    </citation>
    <scope>NUCLEOTIDE SEQUENCE</scope>
    <source>
        <strain evidence="2">SING2019-196</strain>
    </source>
</reference>
<organism evidence="2 3">
    <name type="scientific">Nepenthes gracilis</name>
    <name type="common">Slender pitcher plant</name>
    <dbReference type="NCBI Taxonomy" id="150966"/>
    <lineage>
        <taxon>Eukaryota</taxon>
        <taxon>Viridiplantae</taxon>
        <taxon>Streptophyta</taxon>
        <taxon>Embryophyta</taxon>
        <taxon>Tracheophyta</taxon>
        <taxon>Spermatophyta</taxon>
        <taxon>Magnoliopsida</taxon>
        <taxon>eudicotyledons</taxon>
        <taxon>Gunneridae</taxon>
        <taxon>Pentapetalae</taxon>
        <taxon>Caryophyllales</taxon>
        <taxon>Nepenthaceae</taxon>
        <taxon>Nepenthes</taxon>
    </lineage>
</organism>
<keyword evidence="3" id="KW-1185">Reference proteome</keyword>
<evidence type="ECO:0000259" key="1">
    <source>
        <dbReference type="Pfam" id="PF11955"/>
    </source>
</evidence>
<dbReference type="AlphaFoldDB" id="A0AAD3SBE9"/>
<dbReference type="EMBL" id="BSYO01000008">
    <property type="protein sequence ID" value="GMH08078.1"/>
    <property type="molecule type" value="Genomic_DNA"/>
</dbReference>
<dbReference type="InterPro" id="IPR045040">
    <property type="entry name" value="PORR_fam"/>
</dbReference>